<dbReference type="InterPro" id="IPR019106">
    <property type="entry name" value="T4SS_TrbC"/>
</dbReference>
<reference evidence="1" key="2">
    <citation type="submission" date="2008-07" db="EMBL/GenBank/DDBJ databases">
        <authorList>
            <consortium name="Broad Institute Genome Sequencing Platform"/>
            <person name="Colwell R."/>
            <person name="Grim C.J."/>
            <person name="Young S."/>
            <person name="Jaffe D."/>
            <person name="Gnerre S."/>
            <person name="Berlin A."/>
            <person name="Heiman D."/>
            <person name="Hepburn T."/>
            <person name="Shea T."/>
            <person name="Sykes S."/>
            <person name="Alvarado L."/>
            <person name="Kodira C."/>
            <person name="Heidelberg J."/>
            <person name="Lander E."/>
            <person name="Galagan J."/>
            <person name="Nusbaum C."/>
            <person name="Birren B."/>
        </authorList>
    </citation>
    <scope>NUCLEOTIDE SEQUENCE [LARGE SCALE GENOMIC DNA]</scope>
    <source>
        <strain evidence="1">MO10</strain>
    </source>
</reference>
<evidence type="ECO:0000313" key="1">
    <source>
        <dbReference type="EMBL" id="EET25072.1"/>
    </source>
</evidence>
<reference evidence="1" key="1">
    <citation type="submission" date="2005-09" db="EMBL/GenBank/DDBJ databases">
        <title>Annotation of Vibrio cholerae MO10.</title>
        <authorList>
            <person name="Colwell R."/>
            <person name="Grim C.J."/>
            <person name="Young S."/>
            <person name="Jaffe D."/>
            <person name="Gnerre S."/>
            <person name="Berlin A."/>
            <person name="Heiman D."/>
            <person name="Hepburn T."/>
            <person name="Shea T."/>
            <person name="Sykes S."/>
            <person name="Yandava C."/>
            <person name="Alvarado L."/>
            <person name="Kodira C."/>
            <person name="Borodovsky M."/>
            <person name="Heidelberg J."/>
            <person name="Lander E."/>
            <person name="Galagan J."/>
            <person name="Nusbaum C."/>
            <person name="Birren B."/>
        </authorList>
    </citation>
    <scope>NUCLEOTIDE SEQUENCE [LARGE SCALE GENOMIC DNA]</scope>
    <source>
        <strain evidence="1">MO10</strain>
    </source>
</reference>
<dbReference type="AlphaFoldDB" id="A0A0X1L3G8"/>
<protein>
    <submittedName>
        <fullName evidence="1">Sex pilus assembly protein</fullName>
    </submittedName>
</protein>
<sequence length="406" mass="45594">MRQQRVSTPAIGMPLSASRLLVALGRFGRRWKMRRLCLLFLLVAPLAFRQVSWAQEPYPLSDEDKKIVEMSRSILQSVVDGSSEFIEPFSPIEQPASLKHNDEWLIFASSSLGDSSLKQLFKEASATGAIVLFRGIPEGKTLGAAIRDWHTLMVGLDPVPQVRIDPKAFVHWRVTSVPAIFRIEDDKVTASALGVYSKDWLQRQIETGNTGSLGQRGPIHSILEPDLMQVAMQRLQSLDLGALKKKAIERFWSRQTFTDLPKATQYRIRTVDPTIVMQLPLLDANGRTLIPAGTRINPLKALPFTQQLVVFNASNAEEVDAVAHWLETQDRTLRRITLITTQLDRAQGWNSLNALEKTLDSPVYLLNASLKQRFDLQVTPSFVQAKGLAFEIEEIPAKELVHEKAQ</sequence>
<gene>
    <name evidence="1" type="ORF">VchoM_03099</name>
</gene>
<dbReference type="Proteomes" id="UP000004687">
    <property type="component" value="Unassembled WGS sequence"/>
</dbReference>
<dbReference type="EMBL" id="DS990138">
    <property type="protein sequence ID" value="EET25072.1"/>
    <property type="molecule type" value="Genomic_DNA"/>
</dbReference>
<proteinExistence type="predicted"/>
<dbReference type="HOGENOM" id="CLU_051139_0_0_6"/>
<organism evidence="1">
    <name type="scientific">Vibrio cholerae (strain MO10)</name>
    <dbReference type="NCBI Taxonomy" id="345072"/>
    <lineage>
        <taxon>Bacteria</taxon>
        <taxon>Pseudomonadati</taxon>
        <taxon>Pseudomonadota</taxon>
        <taxon>Gammaproteobacteria</taxon>
        <taxon>Vibrionales</taxon>
        <taxon>Vibrionaceae</taxon>
        <taxon>Vibrio</taxon>
    </lineage>
</organism>
<dbReference type="Pfam" id="PF09673">
    <property type="entry name" value="TrbC_Ftype"/>
    <property type="match status" value="1"/>
</dbReference>
<accession>A0A0X1L3G8</accession>
<name>A0A0X1L3G8_VIBCO</name>